<dbReference type="GO" id="GO:0004177">
    <property type="term" value="F:aminopeptidase activity"/>
    <property type="evidence" value="ECO:0007669"/>
    <property type="project" value="UniProtKB-ARBA"/>
</dbReference>
<dbReference type="HOGENOM" id="CLU_017266_4_2_9"/>
<feature type="domain" description="Peptidase M24" evidence="1">
    <location>
        <begin position="134"/>
        <end position="336"/>
    </location>
</feature>
<dbReference type="RefSeq" id="WP_039312040.1">
    <property type="nucleotide sequence ID" value="NZ_CP006905.1"/>
</dbReference>
<dbReference type="Pfam" id="PF01321">
    <property type="entry name" value="Creatinase_N"/>
    <property type="match status" value="1"/>
</dbReference>
<dbReference type="eggNOG" id="COG0006">
    <property type="taxonomic scope" value="Bacteria"/>
</dbReference>
<dbReference type="SUPFAM" id="SSF55920">
    <property type="entry name" value="Creatinase/aminopeptidase"/>
    <property type="match status" value="1"/>
</dbReference>
<keyword evidence="4" id="KW-1185">Reference proteome</keyword>
<evidence type="ECO:0000313" key="3">
    <source>
        <dbReference type="EMBL" id="AIY82459.1"/>
    </source>
</evidence>
<dbReference type="Gene3D" id="3.90.230.10">
    <property type="entry name" value="Creatinase/methionine aminopeptidase superfamily"/>
    <property type="match status" value="1"/>
</dbReference>
<dbReference type="InterPro" id="IPR029149">
    <property type="entry name" value="Creatin/AminoP/Spt16_N"/>
</dbReference>
<dbReference type="EMBL" id="CP006905">
    <property type="protein sequence ID" value="AIY82459.1"/>
    <property type="molecule type" value="Genomic_DNA"/>
</dbReference>
<dbReference type="GO" id="GO:0008235">
    <property type="term" value="F:metalloexopeptidase activity"/>
    <property type="evidence" value="ECO:0007669"/>
    <property type="project" value="UniProtKB-ARBA"/>
</dbReference>
<dbReference type="InterPro" id="IPR036005">
    <property type="entry name" value="Creatinase/aminopeptidase-like"/>
</dbReference>
<dbReference type="InterPro" id="IPR000587">
    <property type="entry name" value="Creatinase_N"/>
</dbReference>
<dbReference type="OrthoDB" id="9806388at2"/>
<sequence length="356" mass="39888">MINRINNFRNILKEKDIDAILVSGKPNKRYLGALTGSGVRVLITKDNIYQIMDGRYINEANENTKGFENIVYVQGDNYLNTINKILGKNRILGIESNQILAKDYLNMKKYDFNIKLLNDELEYARRCKDSTEIELIKRACDLTDTIFKEAISNIRVGMKEYELAGLLQYLAISKGASSMAFDTIVASGKRGCMPHGRPTNKEFSPHEFITIDFGITLDGYQSDMTRTICIDEPDRNLLEIYNIVKYVQQSGVDFIKAGITASSVDKHVRDIVESYGYKKYFTHGLGHGIGLGGGEIPILNEKSDIILEEGMVMSCEPGIYIEGVGGVRIEDDVLIKDGIGNQLNKTTKDLIILEGK</sequence>
<dbReference type="Gene3D" id="3.40.350.10">
    <property type="entry name" value="Creatinase/prolidase N-terminal domain"/>
    <property type="match status" value="1"/>
</dbReference>
<feature type="domain" description="Creatinase N-terminal" evidence="2">
    <location>
        <begin position="4"/>
        <end position="109"/>
    </location>
</feature>
<accession>A0A0A7FS39</accession>
<dbReference type="PANTHER" id="PTHR46112">
    <property type="entry name" value="AMINOPEPTIDASE"/>
    <property type="match status" value="1"/>
</dbReference>
<protein>
    <submittedName>
        <fullName evidence="3">Metallopeptidase M24 family protein</fullName>
    </submittedName>
</protein>
<dbReference type="KEGG" id="cbv:U729_916"/>
<dbReference type="Pfam" id="PF00557">
    <property type="entry name" value="Peptidase_M24"/>
    <property type="match status" value="1"/>
</dbReference>
<dbReference type="SUPFAM" id="SSF53092">
    <property type="entry name" value="Creatinase/prolidase N-terminal domain"/>
    <property type="match status" value="1"/>
</dbReference>
<reference evidence="3 4" key="1">
    <citation type="journal article" date="2015" name="Infect. Genet. Evol.">
        <title>Genomic sequences of six botulinum neurotoxin-producing strains representing three clostridial species illustrate the mobility and diversity of botulinum neurotoxin genes.</title>
        <authorList>
            <person name="Smith T.J."/>
            <person name="Hill K.K."/>
            <person name="Xie G."/>
            <person name="Foley B.T."/>
            <person name="Williamson C.H."/>
            <person name="Foster J.T."/>
            <person name="Johnson S.L."/>
            <person name="Chertkov O."/>
            <person name="Teshima H."/>
            <person name="Gibbons H.S."/>
            <person name="Johnsky L.A."/>
            <person name="Karavis M.A."/>
            <person name="Smith L.A."/>
        </authorList>
    </citation>
    <scope>NUCLEOTIDE SEQUENCE [LARGE SCALE GENOMIC DNA]</scope>
    <source>
        <strain evidence="3 4">Sullivan</strain>
    </source>
</reference>
<organism evidence="3 4">
    <name type="scientific">Clostridium baratii str. Sullivan</name>
    <dbReference type="NCBI Taxonomy" id="1415775"/>
    <lineage>
        <taxon>Bacteria</taxon>
        <taxon>Bacillati</taxon>
        <taxon>Bacillota</taxon>
        <taxon>Clostridia</taxon>
        <taxon>Eubacteriales</taxon>
        <taxon>Clostridiaceae</taxon>
        <taxon>Clostridium</taxon>
    </lineage>
</organism>
<gene>
    <name evidence="3" type="ORF">U729_916</name>
</gene>
<dbReference type="PRINTS" id="PR00599">
    <property type="entry name" value="MAPEPTIDASE"/>
</dbReference>
<dbReference type="AlphaFoldDB" id="A0A0A7FS39"/>
<name>A0A0A7FS39_9CLOT</name>
<dbReference type="PANTHER" id="PTHR46112:SF3">
    <property type="entry name" value="AMINOPEPTIDASE YPDF"/>
    <property type="match status" value="1"/>
</dbReference>
<dbReference type="STRING" id="1561.NPD11_2076"/>
<evidence type="ECO:0000259" key="1">
    <source>
        <dbReference type="Pfam" id="PF00557"/>
    </source>
</evidence>
<evidence type="ECO:0000313" key="4">
    <source>
        <dbReference type="Proteomes" id="UP000030635"/>
    </source>
</evidence>
<dbReference type="InterPro" id="IPR001714">
    <property type="entry name" value="Pept_M24_MAP"/>
</dbReference>
<dbReference type="Proteomes" id="UP000030635">
    <property type="component" value="Chromosome"/>
</dbReference>
<evidence type="ECO:0000259" key="2">
    <source>
        <dbReference type="Pfam" id="PF01321"/>
    </source>
</evidence>
<proteinExistence type="predicted"/>
<dbReference type="InterPro" id="IPR000994">
    <property type="entry name" value="Pept_M24"/>
</dbReference>
<dbReference type="InterPro" id="IPR050659">
    <property type="entry name" value="Peptidase_M24B"/>
</dbReference>